<dbReference type="Gene3D" id="1.20.1070.10">
    <property type="entry name" value="Rhodopsin 7-helix transmembrane proteins"/>
    <property type="match status" value="1"/>
</dbReference>
<dbReference type="InterPro" id="IPR000611">
    <property type="entry name" value="NPY_rcpt"/>
</dbReference>
<feature type="transmembrane region" description="Helical" evidence="11">
    <location>
        <begin position="127"/>
        <end position="147"/>
    </location>
</feature>
<feature type="transmembrane region" description="Helical" evidence="11">
    <location>
        <begin position="88"/>
        <end position="107"/>
    </location>
</feature>
<sequence length="354" mass="40723">MLSVLEIYESLPSWPFLMLFILYICVAVTGNVAVIIVVVSRKYMRTPANLYISSLSFADLIIALVVIGNTAKSFSKIYLEYSIYRCVLVPYFEVVAISASVLSLMAITVDRYQAVLQKRVSKTPLKFAAKIVGLVWLSAVLYGLRVIPQFYSKLKSSDDTEHQNRTSSNPPSKDNNARDELSDHNGNTSGIPRWSCDFFMEEDETDMVFRFFDFLILFVVPFIAMIVMYGRIISTLWRKKIPVGTGLRRKRRVAKMLLISVLVFMICWVPFYVQEFVGDGMIMTGKHVDRNVLAAFRIIFILVSFANCCLNPVIYAYYNNNFRYELKYMIRQKNKDQRHKHTFQVTPTSSRNGI</sequence>
<evidence type="ECO:0000256" key="2">
    <source>
        <dbReference type="ARBA" id="ARBA00010663"/>
    </source>
</evidence>
<evidence type="ECO:0000256" key="8">
    <source>
        <dbReference type="ARBA" id="ARBA00023224"/>
    </source>
</evidence>
<dbReference type="AlphaFoldDB" id="A0A0L8G7R3"/>
<dbReference type="PANTHER" id="PTHR45695">
    <property type="entry name" value="LEUCOKININ RECEPTOR-RELATED"/>
    <property type="match status" value="1"/>
</dbReference>
<keyword evidence="5 9" id="KW-0297">G-protein coupled receptor</keyword>
<accession>A0A0L8G7R3</accession>
<dbReference type="OMA" id="AITNTHG"/>
<evidence type="ECO:0000256" key="4">
    <source>
        <dbReference type="ARBA" id="ARBA00022989"/>
    </source>
</evidence>
<dbReference type="GO" id="GO:0005886">
    <property type="term" value="C:plasma membrane"/>
    <property type="evidence" value="ECO:0007669"/>
    <property type="project" value="TreeGrafter"/>
</dbReference>
<organism evidence="13">
    <name type="scientific">Octopus bimaculoides</name>
    <name type="common">California two-spotted octopus</name>
    <dbReference type="NCBI Taxonomy" id="37653"/>
    <lineage>
        <taxon>Eukaryota</taxon>
        <taxon>Metazoa</taxon>
        <taxon>Spiralia</taxon>
        <taxon>Lophotrochozoa</taxon>
        <taxon>Mollusca</taxon>
        <taxon>Cephalopoda</taxon>
        <taxon>Coleoidea</taxon>
        <taxon>Octopodiformes</taxon>
        <taxon>Octopoda</taxon>
        <taxon>Incirrata</taxon>
        <taxon>Octopodidae</taxon>
        <taxon>Octopus</taxon>
    </lineage>
</organism>
<dbReference type="SMART" id="SM01381">
    <property type="entry name" value="7TM_GPCR_Srsx"/>
    <property type="match status" value="1"/>
</dbReference>
<feature type="region of interest" description="Disordered" evidence="10">
    <location>
        <begin position="158"/>
        <end position="188"/>
    </location>
</feature>
<dbReference type="Pfam" id="PF00001">
    <property type="entry name" value="7tm_1"/>
    <property type="match status" value="1"/>
</dbReference>
<keyword evidence="4 11" id="KW-1133">Transmembrane helix</keyword>
<dbReference type="GO" id="GO:0004983">
    <property type="term" value="F:neuropeptide Y receptor activity"/>
    <property type="evidence" value="ECO:0007669"/>
    <property type="project" value="InterPro"/>
</dbReference>
<evidence type="ECO:0000256" key="10">
    <source>
        <dbReference type="SAM" id="MobiDB-lite"/>
    </source>
</evidence>
<evidence type="ECO:0000256" key="7">
    <source>
        <dbReference type="ARBA" id="ARBA00023170"/>
    </source>
</evidence>
<comment type="similarity">
    <text evidence="2 9">Belongs to the G-protein coupled receptor 1 family.</text>
</comment>
<feature type="transmembrane region" description="Helical" evidence="11">
    <location>
        <begin position="16"/>
        <end position="38"/>
    </location>
</feature>
<dbReference type="EMBL" id="KQ423430">
    <property type="protein sequence ID" value="KOF72923.1"/>
    <property type="molecule type" value="Genomic_DNA"/>
</dbReference>
<feature type="transmembrane region" description="Helical" evidence="11">
    <location>
        <begin position="208"/>
        <end position="232"/>
    </location>
</feature>
<feature type="domain" description="G-protein coupled receptors family 1 profile" evidence="12">
    <location>
        <begin position="30"/>
        <end position="315"/>
    </location>
</feature>
<evidence type="ECO:0000256" key="9">
    <source>
        <dbReference type="RuleBase" id="RU000688"/>
    </source>
</evidence>
<evidence type="ECO:0000313" key="13">
    <source>
        <dbReference type="EMBL" id="KOF72923.1"/>
    </source>
</evidence>
<dbReference type="STRING" id="37653.A0A0L8G7R3"/>
<keyword evidence="7 9" id="KW-0675">Receptor</keyword>
<evidence type="ECO:0000256" key="11">
    <source>
        <dbReference type="SAM" id="Phobius"/>
    </source>
</evidence>
<dbReference type="InterPro" id="IPR000276">
    <property type="entry name" value="GPCR_Rhodpsn"/>
</dbReference>
<dbReference type="PROSITE" id="PS50262">
    <property type="entry name" value="G_PROTEIN_RECEP_F1_2"/>
    <property type="match status" value="1"/>
</dbReference>
<dbReference type="PANTHER" id="PTHR45695:SF9">
    <property type="entry name" value="LEUCOKININ RECEPTOR"/>
    <property type="match status" value="1"/>
</dbReference>
<dbReference type="PRINTS" id="PR01012">
    <property type="entry name" value="NRPEPTIDEYR"/>
</dbReference>
<feature type="transmembrane region" description="Helical" evidence="11">
    <location>
        <begin position="253"/>
        <end position="273"/>
    </location>
</feature>
<feature type="transmembrane region" description="Helical" evidence="11">
    <location>
        <begin position="50"/>
        <end position="68"/>
    </location>
</feature>
<keyword evidence="8 9" id="KW-0807">Transducer</keyword>
<comment type="subcellular location">
    <subcellularLocation>
        <location evidence="1">Membrane</location>
        <topology evidence="1">Multi-pass membrane protein</topology>
    </subcellularLocation>
</comment>
<reference evidence="13" key="1">
    <citation type="submission" date="2015-07" db="EMBL/GenBank/DDBJ databases">
        <title>MeaNS - Measles Nucleotide Surveillance Program.</title>
        <authorList>
            <person name="Tran T."/>
            <person name="Druce J."/>
        </authorList>
    </citation>
    <scope>NUCLEOTIDE SEQUENCE</scope>
    <source>
        <strain evidence="13">UCB-OBI-ISO-001</strain>
        <tissue evidence="13">Gonad</tissue>
    </source>
</reference>
<keyword evidence="6 11" id="KW-0472">Membrane</keyword>
<evidence type="ECO:0000256" key="5">
    <source>
        <dbReference type="ARBA" id="ARBA00023040"/>
    </source>
</evidence>
<evidence type="ECO:0000256" key="1">
    <source>
        <dbReference type="ARBA" id="ARBA00004141"/>
    </source>
</evidence>
<dbReference type="InterPro" id="IPR017452">
    <property type="entry name" value="GPCR_Rhodpsn_7TM"/>
</dbReference>
<evidence type="ECO:0000256" key="3">
    <source>
        <dbReference type="ARBA" id="ARBA00022692"/>
    </source>
</evidence>
<protein>
    <recommendedName>
        <fullName evidence="12">G-protein coupled receptors family 1 profile domain-containing protein</fullName>
    </recommendedName>
</protein>
<proteinExistence type="inferred from homology"/>
<gene>
    <name evidence="13" type="ORF">OCBIM_22038642mg</name>
</gene>
<feature type="transmembrane region" description="Helical" evidence="11">
    <location>
        <begin position="293"/>
        <end position="318"/>
    </location>
</feature>
<feature type="compositionally biased region" description="Polar residues" evidence="10">
    <location>
        <begin position="165"/>
        <end position="174"/>
    </location>
</feature>
<dbReference type="KEGG" id="obi:106878636"/>
<dbReference type="SUPFAM" id="SSF81321">
    <property type="entry name" value="Family A G protein-coupled receptor-like"/>
    <property type="match status" value="1"/>
</dbReference>
<keyword evidence="3 9" id="KW-0812">Transmembrane</keyword>
<name>A0A0L8G7R3_OCTBM</name>
<dbReference type="OrthoDB" id="6147389at2759"/>
<dbReference type="PROSITE" id="PS00237">
    <property type="entry name" value="G_PROTEIN_RECEP_F1_1"/>
    <property type="match status" value="1"/>
</dbReference>
<dbReference type="PRINTS" id="PR00237">
    <property type="entry name" value="GPCRRHODOPSN"/>
</dbReference>
<evidence type="ECO:0000256" key="6">
    <source>
        <dbReference type="ARBA" id="ARBA00023136"/>
    </source>
</evidence>
<evidence type="ECO:0000259" key="12">
    <source>
        <dbReference type="PROSITE" id="PS50262"/>
    </source>
</evidence>